<protein>
    <submittedName>
        <fullName evidence="1">Uncharacterized protein</fullName>
    </submittedName>
</protein>
<name>A0ACC0W293_9STRA</name>
<proteinExistence type="predicted"/>
<dbReference type="Proteomes" id="UP001163321">
    <property type="component" value="Chromosome 4"/>
</dbReference>
<keyword evidence="2" id="KW-1185">Reference proteome</keyword>
<gene>
    <name evidence="1" type="ORF">PsorP6_006530</name>
</gene>
<organism evidence="1 2">
    <name type="scientific">Peronosclerospora sorghi</name>
    <dbReference type="NCBI Taxonomy" id="230839"/>
    <lineage>
        <taxon>Eukaryota</taxon>
        <taxon>Sar</taxon>
        <taxon>Stramenopiles</taxon>
        <taxon>Oomycota</taxon>
        <taxon>Peronosporomycetes</taxon>
        <taxon>Peronosporales</taxon>
        <taxon>Peronosporaceae</taxon>
        <taxon>Peronosclerospora</taxon>
    </lineage>
</organism>
<comment type="caution">
    <text evidence="1">The sequence shown here is derived from an EMBL/GenBank/DDBJ whole genome shotgun (WGS) entry which is preliminary data.</text>
</comment>
<accession>A0ACC0W293</accession>
<sequence>MDMQLLRKHRVNNGQEDFASTTNAIVAVIIETVSGSQQKNESERLQKVISSWKFETTNCNLNHSPSFNTSAHSAHRRHNRSDFKDIVMDIHNAGVRKRHIQANIRNTLDLCVIK</sequence>
<dbReference type="EMBL" id="CM047583">
    <property type="protein sequence ID" value="KAI9912446.1"/>
    <property type="molecule type" value="Genomic_DNA"/>
</dbReference>
<evidence type="ECO:0000313" key="2">
    <source>
        <dbReference type="Proteomes" id="UP001163321"/>
    </source>
</evidence>
<evidence type="ECO:0000313" key="1">
    <source>
        <dbReference type="EMBL" id="KAI9912446.1"/>
    </source>
</evidence>
<reference evidence="1 2" key="1">
    <citation type="journal article" date="2022" name="bioRxiv">
        <title>The genome of the oomycete Peronosclerospora sorghi, a cosmopolitan pathogen of maize and sorghum, is inflated with dispersed pseudogenes.</title>
        <authorList>
            <person name="Fletcher K."/>
            <person name="Martin F."/>
            <person name="Isakeit T."/>
            <person name="Cavanaugh K."/>
            <person name="Magill C."/>
            <person name="Michelmore R."/>
        </authorList>
    </citation>
    <scope>NUCLEOTIDE SEQUENCE [LARGE SCALE GENOMIC DNA]</scope>
    <source>
        <strain evidence="1">P6</strain>
    </source>
</reference>